<organism evidence="1 2">
    <name type="scientific">Methanobacterium formicicum</name>
    <dbReference type="NCBI Taxonomy" id="2162"/>
    <lineage>
        <taxon>Archaea</taxon>
        <taxon>Methanobacteriati</taxon>
        <taxon>Methanobacteriota</taxon>
        <taxon>Methanomada group</taxon>
        <taxon>Methanobacteria</taxon>
        <taxon>Methanobacteriales</taxon>
        <taxon>Methanobacteriaceae</taxon>
        <taxon>Methanobacterium</taxon>
    </lineage>
</organism>
<gene>
    <name evidence="1" type="ORF">BRM9_1650</name>
</gene>
<evidence type="ECO:0000313" key="2">
    <source>
        <dbReference type="Proteomes" id="UP000029661"/>
    </source>
</evidence>
<dbReference type="RefSeq" id="WP_048085415.1">
    <property type="nucleotide sequence ID" value="NZ_CP006933.1"/>
</dbReference>
<sequence>MSYIFNKNHNRSHTPDCRAVRMMNFDKNAETVEEPRGHSCGWCGAGKIDKVDHRLDEYSQKPLAREVA</sequence>
<evidence type="ECO:0000313" key="1">
    <source>
        <dbReference type="EMBL" id="AIS32462.1"/>
    </source>
</evidence>
<dbReference type="STRING" id="2162.BRM9_1650"/>
<dbReference type="EMBL" id="CP006933">
    <property type="protein sequence ID" value="AIS32462.1"/>
    <property type="molecule type" value="Genomic_DNA"/>
</dbReference>
<proteinExistence type="predicted"/>
<dbReference type="GeneID" id="24792817"/>
<dbReference type="KEGG" id="mfc:BRM9_1650"/>
<name>A0A089ZEL9_METFO</name>
<dbReference type="AlphaFoldDB" id="A0A089ZEL9"/>
<dbReference type="Proteomes" id="UP000029661">
    <property type="component" value="Chromosome"/>
</dbReference>
<accession>A0A089ZEL9</accession>
<reference evidence="1 2" key="1">
    <citation type="submission" date="2013-12" db="EMBL/GenBank/DDBJ databases">
        <title>The complete genome sequence of Methanobacterium sp. BRM9.</title>
        <authorList>
            <consortium name="Pastoral Greenhouse Gas Research Consortium"/>
            <person name="Kelly W.J."/>
            <person name="Leahy S.C."/>
            <person name="Perry R."/>
            <person name="Li D."/>
            <person name="Altermann E."/>
            <person name="Lambie S.C."/>
            <person name="Attwood G.T."/>
        </authorList>
    </citation>
    <scope>NUCLEOTIDE SEQUENCE [LARGE SCALE GENOMIC DNA]</scope>
    <source>
        <strain evidence="1 2">BRM9</strain>
    </source>
</reference>
<protein>
    <submittedName>
        <fullName evidence="1">Uncharacterized protein</fullName>
    </submittedName>
</protein>